<gene>
    <name evidence="1" type="ORF">O6H91_02G125800</name>
</gene>
<accession>A0ACC2EKP4</accession>
<sequence>MRTKVCAVETRRSQRWSYGLLSFVLGVIVLQACVSAVSGARSLRAEPPATQPMYTNHPVKFKDGSYGRRSGPDECGFKNLEECAPPSDTSFRGSKRLVPTGPNPLHNR</sequence>
<comment type="caution">
    <text evidence="1">The sequence shown here is derived from an EMBL/GenBank/DDBJ whole genome shotgun (WGS) entry which is preliminary data.</text>
</comment>
<name>A0ACC2EKP4_DIPCM</name>
<dbReference type="EMBL" id="CM055093">
    <property type="protein sequence ID" value="KAJ7566963.1"/>
    <property type="molecule type" value="Genomic_DNA"/>
</dbReference>
<evidence type="ECO:0000313" key="1">
    <source>
        <dbReference type="EMBL" id="KAJ7566963.1"/>
    </source>
</evidence>
<organism evidence="1 2">
    <name type="scientific">Diphasiastrum complanatum</name>
    <name type="common">Issler's clubmoss</name>
    <name type="synonym">Lycopodium complanatum</name>
    <dbReference type="NCBI Taxonomy" id="34168"/>
    <lineage>
        <taxon>Eukaryota</taxon>
        <taxon>Viridiplantae</taxon>
        <taxon>Streptophyta</taxon>
        <taxon>Embryophyta</taxon>
        <taxon>Tracheophyta</taxon>
        <taxon>Lycopodiopsida</taxon>
        <taxon>Lycopodiales</taxon>
        <taxon>Lycopodiaceae</taxon>
        <taxon>Lycopodioideae</taxon>
        <taxon>Diphasiastrum</taxon>
    </lineage>
</organism>
<keyword evidence="2" id="KW-1185">Reference proteome</keyword>
<evidence type="ECO:0000313" key="2">
    <source>
        <dbReference type="Proteomes" id="UP001162992"/>
    </source>
</evidence>
<reference evidence="2" key="1">
    <citation type="journal article" date="2024" name="Proc. Natl. Acad. Sci. U.S.A.">
        <title>Extraordinary preservation of gene collinearity over three hundred million years revealed in homosporous lycophytes.</title>
        <authorList>
            <person name="Li C."/>
            <person name="Wickell D."/>
            <person name="Kuo L.Y."/>
            <person name="Chen X."/>
            <person name="Nie B."/>
            <person name="Liao X."/>
            <person name="Peng D."/>
            <person name="Ji J."/>
            <person name="Jenkins J."/>
            <person name="Williams M."/>
            <person name="Shu S."/>
            <person name="Plott C."/>
            <person name="Barry K."/>
            <person name="Rajasekar S."/>
            <person name="Grimwood J."/>
            <person name="Han X."/>
            <person name="Sun S."/>
            <person name="Hou Z."/>
            <person name="He W."/>
            <person name="Dai G."/>
            <person name="Sun C."/>
            <person name="Schmutz J."/>
            <person name="Leebens-Mack J.H."/>
            <person name="Li F.W."/>
            <person name="Wang L."/>
        </authorList>
    </citation>
    <scope>NUCLEOTIDE SEQUENCE [LARGE SCALE GENOMIC DNA]</scope>
    <source>
        <strain evidence="2">cv. PW_Plant_1</strain>
    </source>
</reference>
<dbReference type="Proteomes" id="UP001162992">
    <property type="component" value="Chromosome 2"/>
</dbReference>
<proteinExistence type="predicted"/>
<protein>
    <submittedName>
        <fullName evidence="1">Uncharacterized protein</fullName>
    </submittedName>
</protein>